<evidence type="ECO:0000313" key="11">
    <source>
        <dbReference type="Proteomes" id="UP000054877"/>
    </source>
</evidence>
<keyword evidence="3" id="KW-0813">Transport</keyword>
<gene>
    <name evidence="10" type="ORF">Lspi_2536</name>
</gene>
<evidence type="ECO:0000256" key="1">
    <source>
        <dbReference type="ARBA" id="ARBA00004651"/>
    </source>
</evidence>
<dbReference type="Pfam" id="PF12698">
    <property type="entry name" value="ABC2_membrane_3"/>
    <property type="match status" value="1"/>
</dbReference>
<comment type="subcellular location">
    <subcellularLocation>
        <location evidence="1">Cell membrane</location>
        <topology evidence="1">Multi-pass membrane protein</topology>
    </subcellularLocation>
</comment>
<feature type="transmembrane region" description="Helical" evidence="8">
    <location>
        <begin position="178"/>
        <end position="201"/>
    </location>
</feature>
<feature type="domain" description="ABC transmembrane type-2" evidence="9">
    <location>
        <begin position="130"/>
        <end position="371"/>
    </location>
</feature>
<dbReference type="AlphaFoldDB" id="A0A0W0YYI0"/>
<evidence type="ECO:0000313" key="10">
    <source>
        <dbReference type="EMBL" id="KTD61906.1"/>
    </source>
</evidence>
<evidence type="ECO:0000256" key="4">
    <source>
        <dbReference type="ARBA" id="ARBA00022475"/>
    </source>
</evidence>
<dbReference type="GO" id="GO:0140359">
    <property type="term" value="F:ABC-type transporter activity"/>
    <property type="evidence" value="ECO:0007669"/>
    <property type="project" value="InterPro"/>
</dbReference>
<dbReference type="InterPro" id="IPR051449">
    <property type="entry name" value="ABC-2_transporter_component"/>
</dbReference>
<dbReference type="OrthoDB" id="9808686at2"/>
<keyword evidence="5 8" id="KW-0812">Transmembrane</keyword>
<dbReference type="STRING" id="452.Lspi_2536"/>
<evidence type="ECO:0000256" key="2">
    <source>
        <dbReference type="ARBA" id="ARBA00007783"/>
    </source>
</evidence>
<dbReference type="PATRIC" id="fig|452.5.peg.2806"/>
<keyword evidence="6 8" id="KW-1133">Transmembrane helix</keyword>
<protein>
    <submittedName>
        <fullName evidence="10">ABC transporter permease</fullName>
    </submittedName>
</protein>
<dbReference type="EMBL" id="LNYX01000031">
    <property type="protein sequence ID" value="KTD61906.1"/>
    <property type="molecule type" value="Genomic_DNA"/>
</dbReference>
<keyword evidence="4" id="KW-1003">Cell membrane</keyword>
<keyword evidence="7 8" id="KW-0472">Membrane</keyword>
<dbReference type="InterPro" id="IPR013525">
    <property type="entry name" value="ABC2_TM"/>
</dbReference>
<evidence type="ECO:0000256" key="5">
    <source>
        <dbReference type="ARBA" id="ARBA00022692"/>
    </source>
</evidence>
<sequence>MNIRILKALIYKETLQILRDPSTILIAFVLPLILLFIFGYGVNLDNNLIKTGLVMENDNPTVTSLTSSFAHSPFLDVRIGTDRRNFNNELAIEAIRGIIDIPQRFTARYLTQEQSAPIQVIADGSQPNIASFVQNYALGVLQVWLNEQAFMNGTIETGRQIRMEPRYWYNLDLKSRDFLIPGSIAIIMTLIGTLLTALVIAREWERGTMEAMMATPVTIYEILLGKLIPYFILGMGSMLLCTVIATLYYHVPFRGSLLVLSLVSAVFLIAALGQGLLISSAAKDQFVASQMALMSAFLPAFMLSGFIFEITAMPKPIQLLTYVFAARYLVTSLQTIFLTGNVWALLGKSLLAIAVIAMIFFLITARKTRKRLD</sequence>
<feature type="transmembrane region" description="Helical" evidence="8">
    <location>
        <begin position="343"/>
        <end position="363"/>
    </location>
</feature>
<accession>A0A0W0YYI0</accession>
<dbReference type="PANTHER" id="PTHR30294:SF29">
    <property type="entry name" value="MULTIDRUG ABC TRANSPORTER PERMEASE YBHS-RELATED"/>
    <property type="match status" value="1"/>
</dbReference>
<comment type="caution">
    <text evidence="10">The sequence shown here is derived from an EMBL/GenBank/DDBJ whole genome shotgun (WGS) entry which is preliminary data.</text>
</comment>
<evidence type="ECO:0000256" key="3">
    <source>
        <dbReference type="ARBA" id="ARBA00022448"/>
    </source>
</evidence>
<reference evidence="10 11" key="1">
    <citation type="submission" date="2015-11" db="EMBL/GenBank/DDBJ databases">
        <title>Genomic analysis of 38 Legionella species identifies large and diverse effector repertoires.</title>
        <authorList>
            <person name="Burstein D."/>
            <person name="Amaro F."/>
            <person name="Zusman T."/>
            <person name="Lifshitz Z."/>
            <person name="Cohen O."/>
            <person name="Gilbert J.A."/>
            <person name="Pupko T."/>
            <person name="Shuman H.A."/>
            <person name="Segal G."/>
        </authorList>
    </citation>
    <scope>NUCLEOTIDE SEQUENCE [LARGE SCALE GENOMIC DNA]</scope>
    <source>
        <strain evidence="10 11">Mt.St.Helens-9</strain>
    </source>
</reference>
<evidence type="ECO:0000256" key="7">
    <source>
        <dbReference type="ARBA" id="ARBA00023136"/>
    </source>
</evidence>
<proteinExistence type="inferred from homology"/>
<feature type="transmembrane region" description="Helical" evidence="8">
    <location>
        <begin position="291"/>
        <end position="312"/>
    </location>
</feature>
<dbReference type="InterPro" id="IPR047817">
    <property type="entry name" value="ABC2_TM_bact-type"/>
</dbReference>
<evidence type="ECO:0000256" key="8">
    <source>
        <dbReference type="SAM" id="Phobius"/>
    </source>
</evidence>
<dbReference type="PROSITE" id="PS51012">
    <property type="entry name" value="ABC_TM2"/>
    <property type="match status" value="1"/>
</dbReference>
<name>A0A0W0YYI0_LEGSP</name>
<keyword evidence="11" id="KW-1185">Reference proteome</keyword>
<dbReference type="RefSeq" id="WP_058484417.1">
    <property type="nucleotide sequence ID" value="NZ_CAAAII010000006.1"/>
</dbReference>
<dbReference type="Proteomes" id="UP000054877">
    <property type="component" value="Unassembled WGS sequence"/>
</dbReference>
<feature type="transmembrane region" description="Helical" evidence="8">
    <location>
        <begin position="319"/>
        <end position="337"/>
    </location>
</feature>
<feature type="transmembrane region" description="Helical" evidence="8">
    <location>
        <begin position="24"/>
        <end position="42"/>
    </location>
</feature>
<dbReference type="GO" id="GO:0005886">
    <property type="term" value="C:plasma membrane"/>
    <property type="evidence" value="ECO:0007669"/>
    <property type="project" value="UniProtKB-SubCell"/>
</dbReference>
<organism evidence="10 11">
    <name type="scientific">Legionella spiritensis</name>
    <dbReference type="NCBI Taxonomy" id="452"/>
    <lineage>
        <taxon>Bacteria</taxon>
        <taxon>Pseudomonadati</taxon>
        <taxon>Pseudomonadota</taxon>
        <taxon>Gammaproteobacteria</taxon>
        <taxon>Legionellales</taxon>
        <taxon>Legionellaceae</taxon>
        <taxon>Legionella</taxon>
    </lineage>
</organism>
<feature type="transmembrane region" description="Helical" evidence="8">
    <location>
        <begin position="257"/>
        <end position="279"/>
    </location>
</feature>
<comment type="similarity">
    <text evidence="2">Belongs to the ABC-2 integral membrane protein family.</text>
</comment>
<evidence type="ECO:0000259" key="9">
    <source>
        <dbReference type="PROSITE" id="PS51012"/>
    </source>
</evidence>
<dbReference type="PANTHER" id="PTHR30294">
    <property type="entry name" value="MEMBRANE COMPONENT OF ABC TRANSPORTER YHHJ-RELATED"/>
    <property type="match status" value="1"/>
</dbReference>
<feature type="transmembrane region" description="Helical" evidence="8">
    <location>
        <begin position="227"/>
        <end position="250"/>
    </location>
</feature>
<evidence type="ECO:0000256" key="6">
    <source>
        <dbReference type="ARBA" id="ARBA00022989"/>
    </source>
</evidence>